<dbReference type="AlphaFoldDB" id="A0A6J6FS60"/>
<dbReference type="InterPro" id="IPR002104">
    <property type="entry name" value="Integrase_catalytic"/>
</dbReference>
<dbReference type="GO" id="GO:0003677">
    <property type="term" value="F:DNA binding"/>
    <property type="evidence" value="ECO:0007669"/>
    <property type="project" value="UniProtKB-KW"/>
</dbReference>
<keyword evidence="1" id="KW-0229">DNA integration</keyword>
<dbReference type="PROSITE" id="PS51898">
    <property type="entry name" value="TYR_RECOMBINASE"/>
    <property type="match status" value="1"/>
</dbReference>
<name>A0A6J6FS60_9ZZZZ</name>
<evidence type="ECO:0000259" key="6">
    <source>
        <dbReference type="PROSITE" id="PS51900"/>
    </source>
</evidence>
<evidence type="ECO:0000256" key="2">
    <source>
        <dbReference type="ARBA" id="ARBA00023125"/>
    </source>
</evidence>
<dbReference type="InterPro" id="IPR050090">
    <property type="entry name" value="Tyrosine_recombinase_XerCD"/>
</dbReference>
<evidence type="ECO:0000256" key="1">
    <source>
        <dbReference type="ARBA" id="ARBA00022908"/>
    </source>
</evidence>
<sequence length="376" mass="42041">MARGSVRRHDNGWGYRVDLGPDPATGKRRQVSKQGFRTKREAEQAAQAVLKAAAEGAVTNRTHRTVGEYLDEWLQMQQPRLRATTHHSYGMAVNRIKAGLGSAKLQSLTPLQVERFYRELTSTRLGRDYSPKTIRNTHTVLRKALADAERLELVIRNAAAAARPPAVDHKDRVTWSSEELGEFLESVRDDRLYPVFVVLATTGMRRGEVLGLRWRDVDFDAGDLAIANTRTPVKSEIVTGPPKTARSRRQVFLDEWTLDVLRAQRRSQAADRLAAGPAWNADEDCVFTDEVGVPVNPNSVSKRFDTIVRKSELPRIRLHDLRHTYATVALKAGVHPKVVSERLGHATVGITLDLYSHVTPSIARDAADVVASKIRR</sequence>
<dbReference type="PROSITE" id="PS51900">
    <property type="entry name" value="CB"/>
    <property type="match status" value="1"/>
</dbReference>
<dbReference type="Gene3D" id="1.10.150.130">
    <property type="match status" value="1"/>
</dbReference>
<feature type="domain" description="Tyr recombinase" evidence="5">
    <location>
        <begin position="170"/>
        <end position="368"/>
    </location>
</feature>
<dbReference type="InterPro" id="IPR028259">
    <property type="entry name" value="AP2-like_int_N"/>
</dbReference>
<dbReference type="SUPFAM" id="SSF56349">
    <property type="entry name" value="DNA breaking-rejoining enzymes"/>
    <property type="match status" value="1"/>
</dbReference>
<keyword evidence="2" id="KW-0238">DNA-binding</keyword>
<dbReference type="CDD" id="cd01189">
    <property type="entry name" value="INT_ICEBs1_C_like"/>
    <property type="match status" value="1"/>
</dbReference>
<dbReference type="EMBL" id="CAEZSR010000232">
    <property type="protein sequence ID" value="CAB4591190.1"/>
    <property type="molecule type" value="Genomic_DNA"/>
</dbReference>
<evidence type="ECO:0000256" key="4">
    <source>
        <dbReference type="SAM" id="MobiDB-lite"/>
    </source>
</evidence>
<dbReference type="Gene3D" id="1.10.443.10">
    <property type="entry name" value="Intergrase catalytic core"/>
    <property type="match status" value="1"/>
</dbReference>
<dbReference type="GO" id="GO:0006310">
    <property type="term" value="P:DNA recombination"/>
    <property type="evidence" value="ECO:0007669"/>
    <property type="project" value="UniProtKB-KW"/>
</dbReference>
<dbReference type="InterPro" id="IPR013762">
    <property type="entry name" value="Integrase-like_cat_sf"/>
</dbReference>
<gene>
    <name evidence="7" type="ORF">UFOPK1493_03754</name>
</gene>
<feature type="region of interest" description="Disordered" evidence="4">
    <location>
        <begin position="1"/>
        <end position="36"/>
    </location>
</feature>
<keyword evidence="3" id="KW-0233">DNA recombination</keyword>
<dbReference type="InterPro" id="IPR011010">
    <property type="entry name" value="DNA_brk_join_enz"/>
</dbReference>
<dbReference type="Pfam" id="PF14659">
    <property type="entry name" value="Phage_int_SAM_3"/>
    <property type="match status" value="1"/>
</dbReference>
<dbReference type="InterPro" id="IPR044068">
    <property type="entry name" value="CB"/>
</dbReference>
<dbReference type="PANTHER" id="PTHR30349">
    <property type="entry name" value="PHAGE INTEGRASE-RELATED"/>
    <property type="match status" value="1"/>
</dbReference>
<evidence type="ECO:0000256" key="3">
    <source>
        <dbReference type="ARBA" id="ARBA00023172"/>
    </source>
</evidence>
<evidence type="ECO:0000313" key="7">
    <source>
        <dbReference type="EMBL" id="CAB4591190.1"/>
    </source>
</evidence>
<dbReference type="InterPro" id="IPR010998">
    <property type="entry name" value="Integrase_recombinase_N"/>
</dbReference>
<feature type="domain" description="Core-binding (CB)" evidence="6">
    <location>
        <begin position="64"/>
        <end position="149"/>
    </location>
</feature>
<dbReference type="InterPro" id="IPR004107">
    <property type="entry name" value="Integrase_SAM-like_N"/>
</dbReference>
<dbReference type="Pfam" id="PF14657">
    <property type="entry name" value="Arm-DNA-bind_4"/>
    <property type="match status" value="1"/>
</dbReference>
<evidence type="ECO:0000259" key="5">
    <source>
        <dbReference type="PROSITE" id="PS51898"/>
    </source>
</evidence>
<dbReference type="Pfam" id="PF00589">
    <property type="entry name" value="Phage_integrase"/>
    <property type="match status" value="1"/>
</dbReference>
<reference evidence="7" key="1">
    <citation type="submission" date="2020-05" db="EMBL/GenBank/DDBJ databases">
        <authorList>
            <person name="Chiriac C."/>
            <person name="Salcher M."/>
            <person name="Ghai R."/>
            <person name="Kavagutti S V."/>
        </authorList>
    </citation>
    <scope>NUCLEOTIDE SEQUENCE</scope>
</reference>
<accession>A0A6J6FS60</accession>
<dbReference type="PANTHER" id="PTHR30349:SF91">
    <property type="entry name" value="INTA PROTEIN"/>
    <property type="match status" value="1"/>
</dbReference>
<protein>
    <submittedName>
        <fullName evidence="7">Unannotated protein</fullName>
    </submittedName>
</protein>
<dbReference type="GO" id="GO:0015074">
    <property type="term" value="P:DNA integration"/>
    <property type="evidence" value="ECO:0007669"/>
    <property type="project" value="UniProtKB-KW"/>
</dbReference>
<proteinExistence type="predicted"/>
<organism evidence="7">
    <name type="scientific">freshwater metagenome</name>
    <dbReference type="NCBI Taxonomy" id="449393"/>
    <lineage>
        <taxon>unclassified sequences</taxon>
        <taxon>metagenomes</taxon>
        <taxon>ecological metagenomes</taxon>
    </lineage>
</organism>